<keyword evidence="9" id="KW-1185">Reference proteome</keyword>
<protein>
    <submittedName>
        <fullName evidence="10">Facilitated trehalose transporter Tret1-like</fullName>
    </submittedName>
</protein>
<dbReference type="PROSITE" id="PS00216">
    <property type="entry name" value="SUGAR_TRANSPORT_1"/>
    <property type="match status" value="1"/>
</dbReference>
<keyword evidence="3 7" id="KW-0812">Transmembrane</keyword>
<dbReference type="PRINTS" id="PR00171">
    <property type="entry name" value="SUGRTRNSPORT"/>
</dbReference>
<dbReference type="PROSITE" id="PS00217">
    <property type="entry name" value="SUGAR_TRANSPORT_2"/>
    <property type="match status" value="1"/>
</dbReference>
<dbReference type="PROSITE" id="PS50850">
    <property type="entry name" value="MFS"/>
    <property type="match status" value="1"/>
</dbReference>
<feature type="transmembrane region" description="Helical" evidence="7">
    <location>
        <begin position="332"/>
        <end position="353"/>
    </location>
</feature>
<evidence type="ECO:0000313" key="10">
    <source>
        <dbReference type="RefSeq" id="XP_015177990.1"/>
    </source>
</evidence>
<reference evidence="10" key="1">
    <citation type="submission" date="2025-08" db="UniProtKB">
        <authorList>
            <consortium name="RefSeq"/>
        </authorList>
    </citation>
    <scope>IDENTIFICATION</scope>
    <source>
        <tissue evidence="10">Whole body</tissue>
    </source>
</reference>
<accession>A0ABM1ICQ3</accession>
<proteinExistence type="predicted"/>
<dbReference type="InterPro" id="IPR005829">
    <property type="entry name" value="Sugar_transporter_CS"/>
</dbReference>
<feature type="transmembrane region" description="Helical" evidence="7">
    <location>
        <begin position="183"/>
        <end position="204"/>
    </location>
</feature>
<feature type="transmembrane region" description="Helical" evidence="7">
    <location>
        <begin position="306"/>
        <end position="325"/>
    </location>
</feature>
<keyword evidence="2" id="KW-1003">Cell membrane</keyword>
<dbReference type="InterPro" id="IPR020846">
    <property type="entry name" value="MFS_dom"/>
</dbReference>
<feature type="transmembrane region" description="Helical" evidence="7">
    <location>
        <begin position="71"/>
        <end position="90"/>
    </location>
</feature>
<dbReference type="InterPro" id="IPR036259">
    <property type="entry name" value="MFS_trans_sf"/>
</dbReference>
<feature type="transmembrane region" description="Helical" evidence="7">
    <location>
        <begin position="130"/>
        <end position="147"/>
    </location>
</feature>
<dbReference type="InterPro" id="IPR050549">
    <property type="entry name" value="MFS_Trehalose_Transporter"/>
</dbReference>
<gene>
    <name evidence="10" type="primary">LOC107067208</name>
</gene>
<dbReference type="Gene3D" id="1.20.1250.20">
    <property type="entry name" value="MFS general substrate transporter like domains"/>
    <property type="match status" value="1"/>
</dbReference>
<keyword evidence="6" id="KW-0325">Glycoprotein</keyword>
<evidence type="ECO:0000256" key="1">
    <source>
        <dbReference type="ARBA" id="ARBA00004651"/>
    </source>
</evidence>
<dbReference type="RefSeq" id="XP_015177990.1">
    <property type="nucleotide sequence ID" value="XM_015322504.1"/>
</dbReference>
<feature type="transmembrane region" description="Helical" evidence="7">
    <location>
        <begin position="28"/>
        <end position="47"/>
    </location>
</feature>
<comment type="subcellular location">
    <subcellularLocation>
        <location evidence="1">Cell membrane</location>
        <topology evidence="1">Multi-pass membrane protein</topology>
    </subcellularLocation>
</comment>
<dbReference type="CDD" id="cd17358">
    <property type="entry name" value="MFS_GLUT6_8_Class3_like"/>
    <property type="match status" value="1"/>
</dbReference>
<feature type="transmembrane region" description="Helical" evidence="7">
    <location>
        <begin position="269"/>
        <end position="294"/>
    </location>
</feature>
<dbReference type="InterPro" id="IPR044775">
    <property type="entry name" value="MFS_ERD6/Tret1-like"/>
</dbReference>
<evidence type="ECO:0000256" key="2">
    <source>
        <dbReference type="ARBA" id="ARBA00022475"/>
    </source>
</evidence>
<name>A0ABM1ICQ3_POLDO</name>
<evidence type="ECO:0000256" key="6">
    <source>
        <dbReference type="ARBA" id="ARBA00023180"/>
    </source>
</evidence>
<evidence type="ECO:0000256" key="7">
    <source>
        <dbReference type="SAM" id="Phobius"/>
    </source>
</evidence>
<dbReference type="InterPro" id="IPR003663">
    <property type="entry name" value="Sugar/inositol_transpt"/>
</dbReference>
<organism evidence="9 10">
    <name type="scientific">Polistes dominula</name>
    <name type="common">European paper wasp</name>
    <name type="synonym">Vespa dominula</name>
    <dbReference type="NCBI Taxonomy" id="743375"/>
    <lineage>
        <taxon>Eukaryota</taxon>
        <taxon>Metazoa</taxon>
        <taxon>Ecdysozoa</taxon>
        <taxon>Arthropoda</taxon>
        <taxon>Hexapoda</taxon>
        <taxon>Insecta</taxon>
        <taxon>Pterygota</taxon>
        <taxon>Neoptera</taxon>
        <taxon>Endopterygota</taxon>
        <taxon>Hymenoptera</taxon>
        <taxon>Apocrita</taxon>
        <taxon>Aculeata</taxon>
        <taxon>Vespoidea</taxon>
        <taxon>Vespidae</taxon>
        <taxon>Polistinae</taxon>
        <taxon>Polistini</taxon>
        <taxon>Polistes</taxon>
    </lineage>
</organism>
<keyword evidence="5 7" id="KW-0472">Membrane</keyword>
<sequence length="469" mass="51325">MAKNNGISNETLVFPAGQTLKAKKLPQLIASFAVSLGAVAAGLTTAWPSQTGEDGIKLSETFKFPITPEEFSWIGSLAPLGAAVSCVPIGKLSDIIGRKYAMLLLIIPFTIGWLFIIFASSVIYFYIGRFLTGFSGGAFCVMGPMYTSEISESKIRGSLGTFYQLFLCIGMLMVYALSKILNIYEISIMCGIAPLIFGIIFFFMPETPTYYLMKDNETAARESFKKLRGSQYNIEPELSLLKETIDEIKRNNVSFRIAMRSKACKRAIIISYGLMTFQQLCGVNAIAIFITSIFEKAGGSVSGNDASIVIGGVGIIMVGLSSIIVDRFGRKIIMIISIAGTSISTFLFGLHFYFIEEIDITNVGWLPIVSVISFIISFGVALGPLPWMMISEYFAPETKGIAASSACLLNWVLAFIVTKTFINLNNVINTYGTFWVYTIICALGIPFVILLVPETKGKSLEQIQRELSA</sequence>
<keyword evidence="4 7" id="KW-1133">Transmembrane helix</keyword>
<feature type="transmembrane region" description="Helical" evidence="7">
    <location>
        <begin position="434"/>
        <end position="452"/>
    </location>
</feature>
<dbReference type="SUPFAM" id="SSF103473">
    <property type="entry name" value="MFS general substrate transporter"/>
    <property type="match status" value="1"/>
</dbReference>
<evidence type="ECO:0000256" key="5">
    <source>
        <dbReference type="ARBA" id="ARBA00023136"/>
    </source>
</evidence>
<evidence type="ECO:0000259" key="8">
    <source>
        <dbReference type="PROSITE" id="PS50850"/>
    </source>
</evidence>
<dbReference type="GeneID" id="107067208"/>
<evidence type="ECO:0000313" key="9">
    <source>
        <dbReference type="Proteomes" id="UP000694924"/>
    </source>
</evidence>
<dbReference type="PANTHER" id="PTHR48021:SF1">
    <property type="entry name" value="GH07001P-RELATED"/>
    <property type="match status" value="1"/>
</dbReference>
<dbReference type="PANTHER" id="PTHR48021">
    <property type="match status" value="1"/>
</dbReference>
<evidence type="ECO:0000256" key="4">
    <source>
        <dbReference type="ARBA" id="ARBA00022989"/>
    </source>
</evidence>
<feature type="transmembrane region" description="Helical" evidence="7">
    <location>
        <begin position="365"/>
        <end position="388"/>
    </location>
</feature>
<feature type="transmembrane region" description="Helical" evidence="7">
    <location>
        <begin position="400"/>
        <end position="422"/>
    </location>
</feature>
<feature type="transmembrane region" description="Helical" evidence="7">
    <location>
        <begin position="102"/>
        <end position="124"/>
    </location>
</feature>
<evidence type="ECO:0000256" key="3">
    <source>
        <dbReference type="ARBA" id="ARBA00022692"/>
    </source>
</evidence>
<dbReference type="InterPro" id="IPR005828">
    <property type="entry name" value="MFS_sugar_transport-like"/>
</dbReference>
<dbReference type="Proteomes" id="UP000694924">
    <property type="component" value="Unplaced"/>
</dbReference>
<dbReference type="Pfam" id="PF00083">
    <property type="entry name" value="Sugar_tr"/>
    <property type="match status" value="1"/>
</dbReference>
<feature type="transmembrane region" description="Helical" evidence="7">
    <location>
        <begin position="159"/>
        <end position="177"/>
    </location>
</feature>
<feature type="domain" description="Major facilitator superfamily (MFS) profile" evidence="8">
    <location>
        <begin position="30"/>
        <end position="456"/>
    </location>
</feature>